<evidence type="ECO:0000256" key="1">
    <source>
        <dbReference type="SAM" id="Phobius"/>
    </source>
</evidence>
<dbReference type="InterPro" id="IPR052894">
    <property type="entry name" value="AsmA-related"/>
</dbReference>
<keyword evidence="1" id="KW-0472">Membrane</keyword>
<protein>
    <submittedName>
        <fullName evidence="3">AsmA family protein</fullName>
    </submittedName>
</protein>
<keyword evidence="4" id="KW-1185">Reference proteome</keyword>
<dbReference type="PANTHER" id="PTHR30441">
    <property type="entry name" value="DUF748 DOMAIN-CONTAINING PROTEIN"/>
    <property type="match status" value="1"/>
</dbReference>
<dbReference type="InterPro" id="IPR007844">
    <property type="entry name" value="AsmA"/>
</dbReference>
<dbReference type="GO" id="GO:0005886">
    <property type="term" value="C:plasma membrane"/>
    <property type="evidence" value="ECO:0007669"/>
    <property type="project" value="TreeGrafter"/>
</dbReference>
<evidence type="ECO:0000313" key="4">
    <source>
        <dbReference type="Proteomes" id="UP000474802"/>
    </source>
</evidence>
<accession>A0A6M1SRM2</accession>
<reference evidence="3 4" key="1">
    <citation type="submission" date="2020-02" db="EMBL/GenBank/DDBJ databases">
        <authorList>
            <person name="Khan S.A."/>
            <person name="Jeon C.O."/>
            <person name="Chun B.H."/>
        </authorList>
    </citation>
    <scope>NUCLEOTIDE SEQUENCE [LARGE SCALE GENOMIC DNA]</scope>
    <source>
        <strain evidence="3 4">H239</strain>
    </source>
</reference>
<dbReference type="Proteomes" id="UP000474802">
    <property type="component" value="Unassembled WGS sequence"/>
</dbReference>
<dbReference type="PANTHER" id="PTHR30441:SF4">
    <property type="entry name" value="PROTEIN ASMA"/>
    <property type="match status" value="1"/>
</dbReference>
<feature type="transmembrane region" description="Helical" evidence="1">
    <location>
        <begin position="6"/>
        <end position="27"/>
    </location>
</feature>
<proteinExistence type="predicted"/>
<dbReference type="RefSeq" id="WP_164534270.1">
    <property type="nucleotide sequence ID" value="NZ_JAALFG010000002.1"/>
</dbReference>
<gene>
    <name evidence="3" type="ORF">G5575_10510</name>
</gene>
<keyword evidence="1" id="KW-0812">Transmembrane</keyword>
<evidence type="ECO:0000259" key="2">
    <source>
        <dbReference type="Pfam" id="PF05170"/>
    </source>
</evidence>
<comment type="caution">
    <text evidence="3">The sequence shown here is derived from an EMBL/GenBank/DDBJ whole genome shotgun (WGS) entry which is preliminary data.</text>
</comment>
<sequence length="329" mass="35134">MLNRIYIIVGVLAIMVLAGAFIAPRFIQWSDYRDRMEELATGVLGADVSIRGNISFSLLPTPRLEFSDVVVGDIESPAATVQAVEAEFALVDFLRDNYTVTALTLNQPQVELVLDESGFFSSGIDIAGGGAGVVLSQARITNGRVRLTDLRSEEVYAAERVDGDFRLASFTGPFQFQGFADYGERRYDVRFSTGPGDAEGISRLSASLREVANAYSVSAEGLLTAGMAPKFDGTLTYRQAPPGVEAADDIRGDLVLESKVTASTDRAVLSGFTLMPDENRAATRLTGAASVQFGTRNSFDAVVSGGVLHCRPAMPLKSPASCLMNSCAC</sequence>
<dbReference type="AlphaFoldDB" id="A0A6M1SRM2"/>
<reference evidence="3 4" key="2">
    <citation type="submission" date="2020-03" db="EMBL/GenBank/DDBJ databases">
        <title>Devosia chinhatensis sp. nov., isolated from a hexachlorocyclohexane (HCH) dump site in India.</title>
        <authorList>
            <person name="Kumar M."/>
            <person name="Lal R."/>
        </authorList>
    </citation>
    <scope>NUCLEOTIDE SEQUENCE [LARGE SCALE GENOMIC DNA]</scope>
    <source>
        <strain evidence="3 4">H239</strain>
    </source>
</reference>
<keyword evidence="1" id="KW-1133">Transmembrane helix</keyword>
<dbReference type="Pfam" id="PF05170">
    <property type="entry name" value="AsmA"/>
    <property type="match status" value="1"/>
</dbReference>
<dbReference type="EMBL" id="JAALFG010000002">
    <property type="protein sequence ID" value="NGP18032.1"/>
    <property type="molecule type" value="Genomic_DNA"/>
</dbReference>
<organism evidence="3 4">
    <name type="scientific">Devosia aurantiaca</name>
    <dbReference type="NCBI Taxonomy" id="2714858"/>
    <lineage>
        <taxon>Bacteria</taxon>
        <taxon>Pseudomonadati</taxon>
        <taxon>Pseudomonadota</taxon>
        <taxon>Alphaproteobacteria</taxon>
        <taxon>Hyphomicrobiales</taxon>
        <taxon>Devosiaceae</taxon>
        <taxon>Devosia</taxon>
    </lineage>
</organism>
<name>A0A6M1SRM2_9HYPH</name>
<evidence type="ECO:0000313" key="3">
    <source>
        <dbReference type="EMBL" id="NGP18032.1"/>
    </source>
</evidence>
<feature type="domain" description="AsmA" evidence="2">
    <location>
        <begin position="9"/>
        <end position="118"/>
    </location>
</feature>
<dbReference type="GO" id="GO:0090313">
    <property type="term" value="P:regulation of protein targeting to membrane"/>
    <property type="evidence" value="ECO:0007669"/>
    <property type="project" value="TreeGrafter"/>
</dbReference>